<feature type="domain" description="Alpha/beta hydrolase fold-3" evidence="2">
    <location>
        <begin position="132"/>
        <end position="334"/>
    </location>
</feature>
<dbReference type="OrthoDB" id="3209779at2"/>
<keyword evidence="4" id="KW-1185">Reference proteome</keyword>
<evidence type="ECO:0000256" key="1">
    <source>
        <dbReference type="ARBA" id="ARBA00022801"/>
    </source>
</evidence>
<dbReference type="SUPFAM" id="SSF53474">
    <property type="entry name" value="alpha/beta-Hydrolases"/>
    <property type="match status" value="1"/>
</dbReference>
<dbReference type="EMBL" id="BLAD01000086">
    <property type="protein sequence ID" value="GES04738.1"/>
    <property type="molecule type" value="Genomic_DNA"/>
</dbReference>
<gene>
    <name evidence="3" type="ORF">Acor_68060</name>
</gene>
<dbReference type="Pfam" id="PF07859">
    <property type="entry name" value="Abhydrolase_3"/>
    <property type="match status" value="1"/>
</dbReference>
<sequence length="364" mass="39111">MINILARTVRDARFAPETSALLDLIGPQAGPITYDDLVADRASPPDPEVAGHAEPVRVRTDLLLVRGESDGLLPWGEIDGLLLRRDTDGLLLRGESDEPLPHQETNEPLLRGKTPLRVRLYRHAVETPRPLLLWLHGGAFVGGSLADVDVACSALARRAGVNVASLDYRLAPEHPFPAALHDTYDAFQWLAANGAAIGGDGRVAAGGQSAGANLVAAACLLARDRGGAQVLRQILCYPALDFGRDTESSRLFDGVLLDSSLEEWYEAQYLAGQPVTPYAAPLRAQTVEGLPPALILGAGRDPLRDEAREYAGRLDQAGVDVSYLEYEDTMHAFLNFPGALSAAGQAIRDIADDLGRFFATNDRP</sequence>
<protein>
    <submittedName>
        <fullName evidence="3">Alpha/beta hydrolase</fullName>
    </submittedName>
</protein>
<proteinExistence type="predicted"/>
<dbReference type="InterPro" id="IPR029058">
    <property type="entry name" value="AB_hydrolase_fold"/>
</dbReference>
<dbReference type="Gene3D" id="3.40.50.1820">
    <property type="entry name" value="alpha/beta hydrolase"/>
    <property type="match status" value="1"/>
</dbReference>
<dbReference type="InterPro" id="IPR013094">
    <property type="entry name" value="AB_hydrolase_3"/>
</dbReference>
<name>A0A5M3WEG8_9ACTN</name>
<dbReference type="PANTHER" id="PTHR48081">
    <property type="entry name" value="AB HYDROLASE SUPERFAMILY PROTEIN C4A8.06C"/>
    <property type="match status" value="1"/>
</dbReference>
<evidence type="ECO:0000313" key="3">
    <source>
        <dbReference type="EMBL" id="GES04738.1"/>
    </source>
</evidence>
<dbReference type="AlphaFoldDB" id="A0A5M3WEG8"/>
<comment type="caution">
    <text evidence="3">The sequence shown here is derived from an EMBL/GenBank/DDBJ whole genome shotgun (WGS) entry which is preliminary data.</text>
</comment>
<dbReference type="RefSeq" id="WP_155340805.1">
    <property type="nucleotide sequence ID" value="NZ_BAAABN010000031.1"/>
</dbReference>
<evidence type="ECO:0000259" key="2">
    <source>
        <dbReference type="Pfam" id="PF07859"/>
    </source>
</evidence>
<dbReference type="PANTHER" id="PTHR48081:SF8">
    <property type="entry name" value="ALPHA_BETA HYDROLASE FOLD-3 DOMAIN-CONTAINING PROTEIN-RELATED"/>
    <property type="match status" value="1"/>
</dbReference>
<evidence type="ECO:0000313" key="4">
    <source>
        <dbReference type="Proteomes" id="UP000334990"/>
    </source>
</evidence>
<reference evidence="3 4" key="1">
    <citation type="submission" date="2019-10" db="EMBL/GenBank/DDBJ databases">
        <title>Whole genome shotgun sequence of Acrocarpospora corrugata NBRC 13972.</title>
        <authorList>
            <person name="Ichikawa N."/>
            <person name="Kimura A."/>
            <person name="Kitahashi Y."/>
            <person name="Komaki H."/>
            <person name="Oguchi A."/>
        </authorList>
    </citation>
    <scope>NUCLEOTIDE SEQUENCE [LARGE SCALE GENOMIC DNA]</scope>
    <source>
        <strain evidence="3 4">NBRC 13972</strain>
    </source>
</reference>
<dbReference type="GO" id="GO:0016787">
    <property type="term" value="F:hydrolase activity"/>
    <property type="evidence" value="ECO:0007669"/>
    <property type="project" value="UniProtKB-KW"/>
</dbReference>
<dbReference type="Proteomes" id="UP000334990">
    <property type="component" value="Unassembled WGS sequence"/>
</dbReference>
<keyword evidence="1 3" id="KW-0378">Hydrolase</keyword>
<organism evidence="3 4">
    <name type="scientific">Acrocarpospora corrugata</name>
    <dbReference type="NCBI Taxonomy" id="35763"/>
    <lineage>
        <taxon>Bacteria</taxon>
        <taxon>Bacillati</taxon>
        <taxon>Actinomycetota</taxon>
        <taxon>Actinomycetes</taxon>
        <taxon>Streptosporangiales</taxon>
        <taxon>Streptosporangiaceae</taxon>
        <taxon>Acrocarpospora</taxon>
    </lineage>
</organism>
<accession>A0A5M3WEG8</accession>
<dbReference type="InterPro" id="IPR050300">
    <property type="entry name" value="GDXG_lipolytic_enzyme"/>
</dbReference>